<protein>
    <recommendedName>
        <fullName evidence="2">Glucokinase</fullName>
    </recommendedName>
</protein>
<comment type="caution">
    <text evidence="1">The sequence shown here is derived from an EMBL/GenBank/DDBJ whole genome shotgun (WGS) entry which is preliminary data.</text>
</comment>
<dbReference type="PANTHER" id="PTHR18964:SF149">
    <property type="entry name" value="BIFUNCTIONAL UDP-N-ACETYLGLUCOSAMINE 2-EPIMERASE_N-ACETYLMANNOSAMINE KINASE"/>
    <property type="match status" value="1"/>
</dbReference>
<reference evidence="1" key="1">
    <citation type="journal article" date="2015" name="Nature">
        <title>Complex archaea that bridge the gap between prokaryotes and eukaryotes.</title>
        <authorList>
            <person name="Spang A."/>
            <person name="Saw J.H."/>
            <person name="Jorgensen S.L."/>
            <person name="Zaremba-Niedzwiedzka K."/>
            <person name="Martijn J."/>
            <person name="Lind A.E."/>
            <person name="van Eijk R."/>
            <person name="Schleper C."/>
            <person name="Guy L."/>
            <person name="Ettema T.J."/>
        </authorList>
    </citation>
    <scope>NUCLEOTIDE SEQUENCE</scope>
</reference>
<dbReference type="InterPro" id="IPR000600">
    <property type="entry name" value="ROK"/>
</dbReference>
<dbReference type="InterPro" id="IPR049874">
    <property type="entry name" value="ROK_cs"/>
</dbReference>
<dbReference type="SUPFAM" id="SSF53067">
    <property type="entry name" value="Actin-like ATPase domain"/>
    <property type="match status" value="1"/>
</dbReference>
<accession>A0A0F9Q022</accession>
<gene>
    <name evidence="1" type="ORF">LCGC14_0835390</name>
</gene>
<evidence type="ECO:0008006" key="2">
    <source>
        <dbReference type="Google" id="ProtNLM"/>
    </source>
</evidence>
<name>A0A0F9Q022_9ZZZZ</name>
<evidence type="ECO:0000313" key="1">
    <source>
        <dbReference type="EMBL" id="KKN30307.1"/>
    </source>
</evidence>
<dbReference type="PANTHER" id="PTHR18964">
    <property type="entry name" value="ROK (REPRESSOR, ORF, KINASE) FAMILY"/>
    <property type="match status" value="1"/>
</dbReference>
<sequence length="325" mass="33737">MKQETEKLLALGVDLGGTKVETALVDKNGKIISSHRYPTNPEKGALRIIDDVVTCVEECLDKGKEDAQALGIGVAAQIDLSGVVLSSPNLGWQNVPLRAMLEEKLKLPVVVTNDVRAASWGEWHFGAGKGVDDFVVIFVGTGIGGGVVSGGRMLEGCSNTAGEIGHTTLIVDGRNCSCPNKGCLEAYAGGWAIAERAQEAVQANPEAGKALISLAGGVEKITAVLVSQAYHDGDVLSSQLVKETAQYLSAGLVSIVNAFNPCLLVVGGGVIDGLPELIKTAEPFIKKKALKVAAQNLKVVRAALGNEAGIVGAAALAQDHLKRTV</sequence>
<proteinExistence type="predicted"/>
<dbReference type="Pfam" id="PF00480">
    <property type="entry name" value="ROK"/>
    <property type="match status" value="1"/>
</dbReference>
<dbReference type="InterPro" id="IPR043129">
    <property type="entry name" value="ATPase_NBD"/>
</dbReference>
<organism evidence="1">
    <name type="scientific">marine sediment metagenome</name>
    <dbReference type="NCBI Taxonomy" id="412755"/>
    <lineage>
        <taxon>unclassified sequences</taxon>
        <taxon>metagenomes</taxon>
        <taxon>ecological metagenomes</taxon>
    </lineage>
</organism>
<dbReference type="EMBL" id="LAZR01002417">
    <property type="protein sequence ID" value="KKN30307.1"/>
    <property type="molecule type" value="Genomic_DNA"/>
</dbReference>
<dbReference type="AlphaFoldDB" id="A0A0F9Q022"/>
<dbReference type="PROSITE" id="PS01125">
    <property type="entry name" value="ROK"/>
    <property type="match status" value="1"/>
</dbReference>
<dbReference type="Gene3D" id="3.30.420.40">
    <property type="match status" value="2"/>
</dbReference>